<evidence type="ECO:0000313" key="3">
    <source>
        <dbReference type="Proteomes" id="UP000244336"/>
    </source>
</evidence>
<evidence type="ECO:0000256" key="1">
    <source>
        <dbReference type="SAM" id="MobiDB-lite"/>
    </source>
</evidence>
<sequence>MSVVESCSVRSPARLGGSGREAGRATRVREGARTRRTGWASSCLCRCLTRWGLGILRAGNGAHVVPCPGQRRAGVGSDPVGK</sequence>
<organism evidence="2 3">
    <name type="scientific">Panicum hallii var. hallii</name>
    <dbReference type="NCBI Taxonomy" id="1504633"/>
    <lineage>
        <taxon>Eukaryota</taxon>
        <taxon>Viridiplantae</taxon>
        <taxon>Streptophyta</taxon>
        <taxon>Embryophyta</taxon>
        <taxon>Tracheophyta</taxon>
        <taxon>Spermatophyta</taxon>
        <taxon>Magnoliopsida</taxon>
        <taxon>Liliopsida</taxon>
        <taxon>Poales</taxon>
        <taxon>Poaceae</taxon>
        <taxon>PACMAD clade</taxon>
        <taxon>Panicoideae</taxon>
        <taxon>Panicodae</taxon>
        <taxon>Paniceae</taxon>
        <taxon>Panicinae</taxon>
        <taxon>Panicum</taxon>
        <taxon>Panicum sect. Panicum</taxon>
    </lineage>
</organism>
<dbReference type="EMBL" id="CM009750">
    <property type="protein sequence ID" value="PUZ70646.1"/>
    <property type="molecule type" value="Genomic_DNA"/>
</dbReference>
<dbReference type="Gramene" id="PUZ70646">
    <property type="protein sequence ID" value="PUZ70646"/>
    <property type="gene ID" value="GQ55_2G250100"/>
</dbReference>
<dbReference type="Proteomes" id="UP000244336">
    <property type="component" value="Chromosome 2"/>
</dbReference>
<feature type="compositionally biased region" description="Basic and acidic residues" evidence="1">
    <location>
        <begin position="21"/>
        <end position="33"/>
    </location>
</feature>
<accession>A0A2T7ES35</accession>
<name>A0A2T7ES35_9POAL</name>
<feature type="region of interest" description="Disordered" evidence="1">
    <location>
        <begin position="1"/>
        <end position="33"/>
    </location>
</feature>
<dbReference type="AlphaFoldDB" id="A0A2T7ES35"/>
<protein>
    <submittedName>
        <fullName evidence="2">Uncharacterized protein</fullName>
    </submittedName>
</protein>
<evidence type="ECO:0000313" key="2">
    <source>
        <dbReference type="EMBL" id="PUZ70646.1"/>
    </source>
</evidence>
<keyword evidence="3" id="KW-1185">Reference proteome</keyword>
<gene>
    <name evidence="2" type="ORF">GQ55_2G250100</name>
</gene>
<proteinExistence type="predicted"/>
<reference evidence="2 3" key="1">
    <citation type="submission" date="2018-04" db="EMBL/GenBank/DDBJ databases">
        <title>WGS assembly of Panicum hallii var. hallii HAL2.</title>
        <authorList>
            <person name="Lovell J."/>
            <person name="Jenkins J."/>
            <person name="Lowry D."/>
            <person name="Mamidi S."/>
            <person name="Sreedasyam A."/>
            <person name="Weng X."/>
            <person name="Barry K."/>
            <person name="Bonette J."/>
            <person name="Campitelli B."/>
            <person name="Daum C."/>
            <person name="Gordon S."/>
            <person name="Gould B."/>
            <person name="Lipzen A."/>
            <person name="MacQueen A."/>
            <person name="Palacio-Mejia J."/>
            <person name="Plott C."/>
            <person name="Shakirov E."/>
            <person name="Shu S."/>
            <person name="Yoshinaga Y."/>
            <person name="Zane M."/>
            <person name="Rokhsar D."/>
            <person name="Grimwood J."/>
            <person name="Schmutz J."/>
            <person name="Juenger T."/>
        </authorList>
    </citation>
    <scope>NUCLEOTIDE SEQUENCE [LARGE SCALE GENOMIC DNA]</scope>
    <source>
        <strain evidence="3">cv. HAL2</strain>
    </source>
</reference>